<evidence type="ECO:0000313" key="2">
    <source>
        <dbReference type="EMBL" id="OGZ79473.1"/>
    </source>
</evidence>
<feature type="transmembrane region" description="Helical" evidence="1">
    <location>
        <begin position="46"/>
        <end position="68"/>
    </location>
</feature>
<dbReference type="InterPro" id="IPR012902">
    <property type="entry name" value="N_methyl_site"/>
</dbReference>
<keyword evidence="1" id="KW-0812">Transmembrane</keyword>
<evidence type="ECO:0000313" key="3">
    <source>
        <dbReference type="Proteomes" id="UP000178650"/>
    </source>
</evidence>
<dbReference type="Pfam" id="PF07963">
    <property type="entry name" value="N_methyl"/>
    <property type="match status" value="1"/>
</dbReference>
<accession>A0A1G2IXQ9</accession>
<dbReference type="EMBL" id="MHPJ01000003">
    <property type="protein sequence ID" value="OGZ79473.1"/>
    <property type="molecule type" value="Genomic_DNA"/>
</dbReference>
<keyword evidence="1" id="KW-0472">Membrane</keyword>
<dbReference type="SUPFAM" id="SSF54523">
    <property type="entry name" value="Pili subunits"/>
    <property type="match status" value="1"/>
</dbReference>
<reference evidence="2 3" key="1">
    <citation type="journal article" date="2016" name="Nat. Commun.">
        <title>Thousands of microbial genomes shed light on interconnected biogeochemical processes in an aquifer system.</title>
        <authorList>
            <person name="Anantharaman K."/>
            <person name="Brown C.T."/>
            <person name="Hug L.A."/>
            <person name="Sharon I."/>
            <person name="Castelle C.J."/>
            <person name="Probst A.J."/>
            <person name="Thomas B.C."/>
            <person name="Singh A."/>
            <person name="Wilkins M.J."/>
            <person name="Karaoz U."/>
            <person name="Brodie E.L."/>
            <person name="Williams K.H."/>
            <person name="Hubbard S.S."/>
            <person name="Banfield J.F."/>
        </authorList>
    </citation>
    <scope>NUCLEOTIDE SEQUENCE [LARGE SCALE GENOMIC DNA]</scope>
</reference>
<gene>
    <name evidence="2" type="ORF">A2358_04310</name>
</gene>
<dbReference type="AlphaFoldDB" id="A0A1G2IXQ9"/>
<dbReference type="Proteomes" id="UP000178650">
    <property type="component" value="Unassembled WGS sequence"/>
</dbReference>
<organism evidence="2 3">
    <name type="scientific">Candidatus Staskawiczbacteria bacterium RIFOXYB1_FULL_37_44</name>
    <dbReference type="NCBI Taxonomy" id="1802223"/>
    <lineage>
        <taxon>Bacteria</taxon>
        <taxon>Candidatus Staskawicziibacteriota</taxon>
    </lineage>
</organism>
<dbReference type="STRING" id="1802223.A2358_04310"/>
<evidence type="ECO:0000256" key="1">
    <source>
        <dbReference type="SAM" id="Phobius"/>
    </source>
</evidence>
<proteinExistence type="predicted"/>
<sequence length="241" mass="26941">MNYAYRHCEEPAGRRSCKGDVAIQNSHTYSILLRLLQKPRNDTENGITLVEIIVVIFIIGIFSVILVADFPTIQKQFALSRATYKLGQDIRKTEDLGLSGVQITDKVKGYGIYFNLQNSPAVKYLIYADIDGNQEFDGNFLTGFCSDDSGEDCIIEIVDISEESKSLYIDRIENIDNPVSGFTSVNFSPPNPTVKISNIINMCQGDLCQYADRIGIVLKLNSDDSLERTVFVNKSGMIEVR</sequence>
<evidence type="ECO:0008006" key="4">
    <source>
        <dbReference type="Google" id="ProtNLM"/>
    </source>
</evidence>
<protein>
    <recommendedName>
        <fullName evidence="4">General secretion pathway GspH domain-containing protein</fullName>
    </recommendedName>
</protein>
<dbReference type="InterPro" id="IPR045584">
    <property type="entry name" value="Pilin-like"/>
</dbReference>
<keyword evidence="1" id="KW-1133">Transmembrane helix</keyword>
<name>A0A1G2IXQ9_9BACT</name>
<comment type="caution">
    <text evidence="2">The sequence shown here is derived from an EMBL/GenBank/DDBJ whole genome shotgun (WGS) entry which is preliminary data.</text>
</comment>